<accession>A0ABP6MR48</accession>
<gene>
    <name evidence="3" type="ORF">GCM10010466_10310</name>
</gene>
<organism evidence="3 4">
    <name type="scientific">Planomonospora alba</name>
    <dbReference type="NCBI Taxonomy" id="161354"/>
    <lineage>
        <taxon>Bacteria</taxon>
        <taxon>Bacillati</taxon>
        <taxon>Actinomycetota</taxon>
        <taxon>Actinomycetes</taxon>
        <taxon>Streptosporangiales</taxon>
        <taxon>Streptosporangiaceae</taxon>
        <taxon>Planomonospora</taxon>
    </lineage>
</organism>
<keyword evidence="4" id="KW-1185">Reference proteome</keyword>
<dbReference type="Proteomes" id="UP001500320">
    <property type="component" value="Unassembled WGS sequence"/>
</dbReference>
<proteinExistence type="predicted"/>
<evidence type="ECO:0000256" key="2">
    <source>
        <dbReference type="SAM" id="SignalP"/>
    </source>
</evidence>
<feature type="compositionally biased region" description="Low complexity" evidence="1">
    <location>
        <begin position="33"/>
        <end position="65"/>
    </location>
</feature>
<dbReference type="EMBL" id="BAAAUT010000006">
    <property type="protein sequence ID" value="GAA3121334.1"/>
    <property type="molecule type" value="Genomic_DNA"/>
</dbReference>
<evidence type="ECO:0000313" key="4">
    <source>
        <dbReference type="Proteomes" id="UP001500320"/>
    </source>
</evidence>
<keyword evidence="2" id="KW-0732">Signal</keyword>
<evidence type="ECO:0008006" key="5">
    <source>
        <dbReference type="Google" id="ProtNLM"/>
    </source>
</evidence>
<feature type="signal peptide" evidence="2">
    <location>
        <begin position="1"/>
        <end position="26"/>
    </location>
</feature>
<reference evidence="4" key="1">
    <citation type="journal article" date="2019" name="Int. J. Syst. Evol. Microbiol.">
        <title>The Global Catalogue of Microorganisms (GCM) 10K type strain sequencing project: providing services to taxonomists for standard genome sequencing and annotation.</title>
        <authorList>
            <consortium name="The Broad Institute Genomics Platform"/>
            <consortium name="The Broad Institute Genome Sequencing Center for Infectious Disease"/>
            <person name="Wu L."/>
            <person name="Ma J."/>
        </authorList>
    </citation>
    <scope>NUCLEOTIDE SEQUENCE [LARGE SCALE GENOMIC DNA]</scope>
    <source>
        <strain evidence="4">JCM 9373</strain>
    </source>
</reference>
<comment type="caution">
    <text evidence="3">The sequence shown here is derived from an EMBL/GenBank/DDBJ whole genome shotgun (WGS) entry which is preliminary data.</text>
</comment>
<dbReference type="RefSeq" id="WP_344856403.1">
    <property type="nucleotide sequence ID" value="NZ_BAAAUT010000006.1"/>
</dbReference>
<evidence type="ECO:0000313" key="3">
    <source>
        <dbReference type="EMBL" id="GAA3121334.1"/>
    </source>
</evidence>
<name>A0ABP6MR48_9ACTN</name>
<feature type="region of interest" description="Disordered" evidence="1">
    <location>
        <begin position="23"/>
        <end position="85"/>
    </location>
</feature>
<sequence length="167" mass="16660">MNGTLKAGRALSVVALALALSACSGGQEPSPAPEAASPAATVTVTEPAPSEPAGEPSPSAPAASPSAPPSPSIPGGRGLDEDVTGQVGLKGADSILIEGDDAAERTAQLVPYTEVLDVQGGVCDEGEIPHRCSVDQLKKALKAGVSLYAKVSIKDGAAVRIEEIVRN</sequence>
<protein>
    <recommendedName>
        <fullName evidence="5">Lipoprotein</fullName>
    </recommendedName>
</protein>
<evidence type="ECO:0000256" key="1">
    <source>
        <dbReference type="SAM" id="MobiDB-lite"/>
    </source>
</evidence>
<feature type="chain" id="PRO_5045399703" description="Lipoprotein" evidence="2">
    <location>
        <begin position="27"/>
        <end position="167"/>
    </location>
</feature>